<organism evidence="1 2">
    <name type="scientific">Brachionus plicatilis</name>
    <name type="common">Marine rotifer</name>
    <name type="synonym">Brachionus muelleri</name>
    <dbReference type="NCBI Taxonomy" id="10195"/>
    <lineage>
        <taxon>Eukaryota</taxon>
        <taxon>Metazoa</taxon>
        <taxon>Spiralia</taxon>
        <taxon>Gnathifera</taxon>
        <taxon>Rotifera</taxon>
        <taxon>Eurotatoria</taxon>
        <taxon>Monogononta</taxon>
        <taxon>Pseudotrocha</taxon>
        <taxon>Ploima</taxon>
        <taxon>Brachionidae</taxon>
        <taxon>Brachionus</taxon>
    </lineage>
</organism>
<evidence type="ECO:0000313" key="1">
    <source>
        <dbReference type="EMBL" id="RNA34783.1"/>
    </source>
</evidence>
<keyword evidence="2" id="KW-1185">Reference proteome</keyword>
<comment type="caution">
    <text evidence="1">The sequence shown here is derived from an EMBL/GenBank/DDBJ whole genome shotgun (WGS) entry which is preliminary data.</text>
</comment>
<proteinExistence type="predicted"/>
<dbReference type="EMBL" id="REGN01001418">
    <property type="protein sequence ID" value="RNA34783.1"/>
    <property type="molecule type" value="Genomic_DNA"/>
</dbReference>
<reference evidence="1 2" key="1">
    <citation type="journal article" date="2018" name="Sci. Rep.">
        <title>Genomic signatures of local adaptation to the degree of environmental predictability in rotifers.</title>
        <authorList>
            <person name="Franch-Gras L."/>
            <person name="Hahn C."/>
            <person name="Garcia-Roger E.M."/>
            <person name="Carmona M.J."/>
            <person name="Serra M."/>
            <person name="Gomez A."/>
        </authorList>
    </citation>
    <scope>NUCLEOTIDE SEQUENCE [LARGE SCALE GENOMIC DNA]</scope>
    <source>
        <strain evidence="1">HYR1</strain>
    </source>
</reference>
<dbReference type="Proteomes" id="UP000276133">
    <property type="component" value="Unassembled WGS sequence"/>
</dbReference>
<sequence>MKKPTQEEKFLFKSIHGSDNEPTLTTMILLIDSSDKPRRKKLSLRPSDLANFPGFKIASIESLESLLMNSHAV</sequence>
<name>A0A3M7SG63_BRAPC</name>
<protein>
    <submittedName>
        <fullName evidence="1">Uncharacterized protein</fullName>
    </submittedName>
</protein>
<gene>
    <name evidence="1" type="ORF">BpHYR1_045525</name>
</gene>
<accession>A0A3M7SG63</accession>
<evidence type="ECO:0000313" key="2">
    <source>
        <dbReference type="Proteomes" id="UP000276133"/>
    </source>
</evidence>
<dbReference type="AlphaFoldDB" id="A0A3M7SG63"/>